<evidence type="ECO:0000259" key="9">
    <source>
        <dbReference type="PROSITE" id="PS01124"/>
    </source>
</evidence>
<dbReference type="PROSITE" id="PS01124">
    <property type="entry name" value="HTH_ARAC_FAMILY_2"/>
    <property type="match status" value="1"/>
</dbReference>
<sequence>MWKIALVDDDFQVLDGLRSIIPWEELDAEFAGDAIDGEEGLKLIEEVNPDIVITDIYMPMMNGIEMIERLRARKFPGRFIILSGYNDFEFARSAIRMGVEDYLTKPVTVEQVRQVLAATIEKLEDSYLSSIEQTKLSRRDNAGEPASEEDWLKSAIVGAGSMDSLQPAPEGWRDSRPIVLVLELTKTERVKGISVADWNLFKFAITNIACEILERDVPKHGFAWLYGNHAAVVLDPDHGLTESERLAECRRIGHTLVEETGRYLDLKLRYSLGEPKSSWHGIRESADEALKRLLTEDESNGAGQEAAPVPVLHQKHRKAIEFMIEYVHENYAEDITLEDLASRLFISKNYLNQLFKKTTGETFTNYVIRVRIEKAKALLSEGKYLIYEVSEMVGYQNVPYFSTLFKKYCGVSPSDLFKNKAK</sequence>
<evidence type="ECO:0000256" key="7">
    <source>
        <dbReference type="ARBA" id="ARBA00023163"/>
    </source>
</evidence>
<dbReference type="Gene3D" id="3.40.50.2300">
    <property type="match status" value="1"/>
</dbReference>
<dbReference type="Gene3D" id="1.10.10.60">
    <property type="entry name" value="Homeodomain-like"/>
    <property type="match status" value="2"/>
</dbReference>
<dbReference type="PANTHER" id="PTHR42713">
    <property type="entry name" value="HISTIDINE KINASE-RELATED"/>
    <property type="match status" value="1"/>
</dbReference>
<dbReference type="Proteomes" id="UP001596378">
    <property type="component" value="Unassembled WGS sequence"/>
</dbReference>
<dbReference type="EMBL" id="JBHTAI010000002">
    <property type="protein sequence ID" value="MFC7147607.1"/>
    <property type="molecule type" value="Genomic_DNA"/>
</dbReference>
<dbReference type="InterPro" id="IPR018060">
    <property type="entry name" value="HTH_AraC"/>
</dbReference>
<evidence type="ECO:0000313" key="12">
    <source>
        <dbReference type="Proteomes" id="UP001596378"/>
    </source>
</evidence>
<keyword evidence="6" id="KW-0238">DNA-binding</keyword>
<feature type="domain" description="Response regulatory" evidence="10">
    <location>
        <begin position="3"/>
        <end position="120"/>
    </location>
</feature>
<dbReference type="PROSITE" id="PS00041">
    <property type="entry name" value="HTH_ARAC_FAMILY_1"/>
    <property type="match status" value="1"/>
</dbReference>
<protein>
    <submittedName>
        <fullName evidence="11">Response regulator</fullName>
    </submittedName>
</protein>
<keyword evidence="3 8" id="KW-0597">Phosphoprotein</keyword>
<dbReference type="PROSITE" id="PS50110">
    <property type="entry name" value="RESPONSE_REGULATORY"/>
    <property type="match status" value="1"/>
</dbReference>
<feature type="modified residue" description="4-aspartylphosphate" evidence="8">
    <location>
        <position position="55"/>
    </location>
</feature>
<dbReference type="InterPro" id="IPR001789">
    <property type="entry name" value="Sig_transdc_resp-reg_receiver"/>
</dbReference>
<keyword evidence="4" id="KW-0902">Two-component regulatory system</keyword>
<dbReference type="InterPro" id="IPR051552">
    <property type="entry name" value="HptR"/>
</dbReference>
<dbReference type="CDD" id="cd17536">
    <property type="entry name" value="REC_YesN-like"/>
    <property type="match status" value="1"/>
</dbReference>
<keyword evidence="2" id="KW-0963">Cytoplasm</keyword>
<organism evidence="11 12">
    <name type="scientific">Cohnella cellulosilytica</name>
    <dbReference type="NCBI Taxonomy" id="986710"/>
    <lineage>
        <taxon>Bacteria</taxon>
        <taxon>Bacillati</taxon>
        <taxon>Bacillota</taxon>
        <taxon>Bacilli</taxon>
        <taxon>Bacillales</taxon>
        <taxon>Paenibacillaceae</taxon>
        <taxon>Cohnella</taxon>
    </lineage>
</organism>
<dbReference type="InterPro" id="IPR009057">
    <property type="entry name" value="Homeodomain-like_sf"/>
</dbReference>
<name>A0ABW2F354_9BACL</name>
<evidence type="ECO:0000313" key="11">
    <source>
        <dbReference type="EMBL" id="MFC7147607.1"/>
    </source>
</evidence>
<keyword evidence="5" id="KW-0805">Transcription regulation</keyword>
<dbReference type="InterPro" id="IPR018062">
    <property type="entry name" value="HTH_AraC-typ_CS"/>
</dbReference>
<proteinExistence type="predicted"/>
<dbReference type="PANTHER" id="PTHR42713:SF3">
    <property type="entry name" value="TRANSCRIPTIONAL REGULATORY PROTEIN HPTR"/>
    <property type="match status" value="1"/>
</dbReference>
<evidence type="ECO:0000256" key="8">
    <source>
        <dbReference type="PROSITE-ProRule" id="PRU00169"/>
    </source>
</evidence>
<dbReference type="SMART" id="SM00448">
    <property type="entry name" value="REC"/>
    <property type="match status" value="1"/>
</dbReference>
<dbReference type="RefSeq" id="WP_378048361.1">
    <property type="nucleotide sequence ID" value="NZ_JBHMDN010000016.1"/>
</dbReference>
<dbReference type="InterPro" id="IPR011006">
    <property type="entry name" value="CheY-like_superfamily"/>
</dbReference>
<evidence type="ECO:0000256" key="2">
    <source>
        <dbReference type="ARBA" id="ARBA00022490"/>
    </source>
</evidence>
<dbReference type="SUPFAM" id="SSF46689">
    <property type="entry name" value="Homeodomain-like"/>
    <property type="match status" value="2"/>
</dbReference>
<dbReference type="SUPFAM" id="SSF52172">
    <property type="entry name" value="CheY-like"/>
    <property type="match status" value="1"/>
</dbReference>
<evidence type="ECO:0000256" key="1">
    <source>
        <dbReference type="ARBA" id="ARBA00004496"/>
    </source>
</evidence>
<accession>A0ABW2F354</accession>
<feature type="domain" description="HTH araC/xylS-type" evidence="9">
    <location>
        <begin position="321"/>
        <end position="419"/>
    </location>
</feature>
<evidence type="ECO:0000256" key="3">
    <source>
        <dbReference type="ARBA" id="ARBA00022553"/>
    </source>
</evidence>
<dbReference type="Pfam" id="PF00072">
    <property type="entry name" value="Response_reg"/>
    <property type="match status" value="1"/>
</dbReference>
<dbReference type="Pfam" id="PF12833">
    <property type="entry name" value="HTH_18"/>
    <property type="match status" value="1"/>
</dbReference>
<evidence type="ECO:0000256" key="5">
    <source>
        <dbReference type="ARBA" id="ARBA00023015"/>
    </source>
</evidence>
<evidence type="ECO:0000256" key="6">
    <source>
        <dbReference type="ARBA" id="ARBA00023125"/>
    </source>
</evidence>
<gene>
    <name evidence="11" type="ORF">ACFQMJ_03575</name>
</gene>
<evidence type="ECO:0000259" key="10">
    <source>
        <dbReference type="PROSITE" id="PS50110"/>
    </source>
</evidence>
<reference evidence="12" key="1">
    <citation type="journal article" date="2019" name="Int. J. Syst. Evol. Microbiol.">
        <title>The Global Catalogue of Microorganisms (GCM) 10K type strain sequencing project: providing services to taxonomists for standard genome sequencing and annotation.</title>
        <authorList>
            <consortium name="The Broad Institute Genomics Platform"/>
            <consortium name="The Broad Institute Genome Sequencing Center for Infectious Disease"/>
            <person name="Wu L."/>
            <person name="Ma J."/>
        </authorList>
    </citation>
    <scope>NUCLEOTIDE SEQUENCE [LARGE SCALE GENOMIC DNA]</scope>
    <source>
        <strain evidence="12">KCTC 12907</strain>
    </source>
</reference>
<keyword evidence="7" id="KW-0804">Transcription</keyword>
<keyword evidence="12" id="KW-1185">Reference proteome</keyword>
<evidence type="ECO:0000256" key="4">
    <source>
        <dbReference type="ARBA" id="ARBA00023012"/>
    </source>
</evidence>
<comment type="caution">
    <text evidence="11">The sequence shown here is derived from an EMBL/GenBank/DDBJ whole genome shotgun (WGS) entry which is preliminary data.</text>
</comment>
<comment type="subcellular location">
    <subcellularLocation>
        <location evidence="1">Cytoplasm</location>
    </subcellularLocation>
</comment>
<dbReference type="SMART" id="SM00342">
    <property type="entry name" value="HTH_ARAC"/>
    <property type="match status" value="1"/>
</dbReference>